<dbReference type="Pfam" id="PF03690">
    <property type="entry name" value="MYG1_exonuc"/>
    <property type="match status" value="1"/>
</dbReference>
<dbReference type="GO" id="GO:1990904">
    <property type="term" value="C:ribonucleoprotein complex"/>
    <property type="evidence" value="ECO:0007669"/>
    <property type="project" value="UniProtKB-KW"/>
</dbReference>
<dbReference type="Pfam" id="PF26113">
    <property type="entry name" value="GH16_XgeA"/>
    <property type="match status" value="1"/>
</dbReference>
<dbReference type="GO" id="GO:0004553">
    <property type="term" value="F:hydrolase activity, hydrolyzing O-glycosyl compounds"/>
    <property type="evidence" value="ECO:0007669"/>
    <property type="project" value="InterPro"/>
</dbReference>
<keyword evidence="11" id="KW-1185">Reference proteome</keyword>
<keyword evidence="8" id="KW-0472">Membrane</keyword>
<comment type="caution">
    <text evidence="10">The sequence shown here is derived from an EMBL/GenBank/DDBJ whole genome shotgun (WGS) entry which is preliminary data.</text>
</comment>
<evidence type="ECO:0000256" key="5">
    <source>
        <dbReference type="ARBA" id="ARBA00023274"/>
    </source>
</evidence>
<accession>A0AAD5W4A7</accession>
<dbReference type="InterPro" id="IPR011701">
    <property type="entry name" value="MFS"/>
</dbReference>
<dbReference type="PROSITE" id="PS01194">
    <property type="entry name" value="RIBOSOMAL_L15E"/>
    <property type="match status" value="1"/>
</dbReference>
<dbReference type="FunFam" id="3.40.1120.10:FF:000001">
    <property type="entry name" value="Ribosomal protein L15"/>
    <property type="match status" value="1"/>
</dbReference>
<dbReference type="EMBL" id="JANIEX010000007">
    <property type="protein sequence ID" value="KAJ3576674.1"/>
    <property type="molecule type" value="Genomic_DNA"/>
</dbReference>
<feature type="transmembrane region" description="Helical" evidence="8">
    <location>
        <begin position="440"/>
        <end position="461"/>
    </location>
</feature>
<feature type="transmembrane region" description="Helical" evidence="8">
    <location>
        <begin position="979"/>
        <end position="998"/>
    </location>
</feature>
<dbReference type="InterPro" id="IPR003226">
    <property type="entry name" value="MYG1_exonuclease"/>
</dbReference>
<feature type="transmembrane region" description="Helical" evidence="8">
    <location>
        <begin position="766"/>
        <end position="786"/>
    </location>
</feature>
<comment type="similarity">
    <text evidence="2 6">Belongs to the eukaryotic ribosomal protein eL15 family.</text>
</comment>
<keyword evidence="5 6" id="KW-0687">Ribonucleoprotein</keyword>
<evidence type="ECO:0000256" key="6">
    <source>
        <dbReference type="RuleBase" id="RU000663"/>
    </source>
</evidence>
<evidence type="ECO:0000256" key="8">
    <source>
        <dbReference type="SAM" id="Phobius"/>
    </source>
</evidence>
<feature type="transmembrane region" description="Helical" evidence="8">
    <location>
        <begin position="670"/>
        <end position="692"/>
    </location>
</feature>
<feature type="transmembrane region" description="Helical" evidence="8">
    <location>
        <begin position="481"/>
        <end position="502"/>
    </location>
</feature>
<dbReference type="CDD" id="cd02181">
    <property type="entry name" value="GH16_fungal_Lam16A_glucanase"/>
    <property type="match status" value="1"/>
</dbReference>
<dbReference type="NCBIfam" id="NF003269">
    <property type="entry name" value="PRK04243.1"/>
    <property type="match status" value="1"/>
</dbReference>
<dbReference type="GO" id="GO:0005840">
    <property type="term" value="C:ribosome"/>
    <property type="evidence" value="ECO:0007669"/>
    <property type="project" value="UniProtKB-KW"/>
</dbReference>
<feature type="transmembrane region" description="Helical" evidence="8">
    <location>
        <begin position="1010"/>
        <end position="1028"/>
    </location>
</feature>
<dbReference type="Proteomes" id="UP001213000">
    <property type="component" value="Unassembled WGS sequence"/>
</dbReference>
<feature type="region of interest" description="Disordered" evidence="7">
    <location>
        <begin position="348"/>
        <end position="416"/>
    </location>
</feature>
<feature type="transmembrane region" description="Helical" evidence="8">
    <location>
        <begin position="712"/>
        <end position="734"/>
    </location>
</feature>
<feature type="transmembrane region" description="Helical" evidence="8">
    <location>
        <begin position="835"/>
        <end position="855"/>
    </location>
</feature>
<dbReference type="InterPro" id="IPR012678">
    <property type="entry name" value="Ribosomal_uL23/eL15/eS24_sf"/>
</dbReference>
<dbReference type="Pfam" id="PF00827">
    <property type="entry name" value="Ribosomal_L15e"/>
    <property type="match status" value="1"/>
</dbReference>
<comment type="similarity">
    <text evidence="3">Belongs to the MYG1 family.</text>
</comment>
<dbReference type="InterPro" id="IPR000757">
    <property type="entry name" value="Beta-glucanase-like"/>
</dbReference>
<dbReference type="PANTHER" id="PTHR11215:SF1">
    <property type="entry name" value="MYG1 EXONUCLEASE"/>
    <property type="match status" value="1"/>
</dbReference>
<keyword evidence="8" id="KW-0812">Transmembrane</keyword>
<organism evidence="10 11">
    <name type="scientific">Leucocoprinus birnbaumii</name>
    <dbReference type="NCBI Taxonomy" id="56174"/>
    <lineage>
        <taxon>Eukaryota</taxon>
        <taxon>Fungi</taxon>
        <taxon>Dikarya</taxon>
        <taxon>Basidiomycota</taxon>
        <taxon>Agaricomycotina</taxon>
        <taxon>Agaricomycetes</taxon>
        <taxon>Agaricomycetidae</taxon>
        <taxon>Agaricales</taxon>
        <taxon>Agaricineae</taxon>
        <taxon>Agaricaceae</taxon>
        <taxon>Leucocoprinus</taxon>
    </lineage>
</organism>
<evidence type="ECO:0000256" key="2">
    <source>
        <dbReference type="ARBA" id="ARBA00006857"/>
    </source>
</evidence>
<dbReference type="InterPro" id="IPR000439">
    <property type="entry name" value="Ribosomal_eL15"/>
</dbReference>
<protein>
    <recommendedName>
        <fullName evidence="6">Ribosomal protein L15</fullName>
    </recommendedName>
</protein>
<proteinExistence type="inferred from homology"/>
<dbReference type="Pfam" id="PF07690">
    <property type="entry name" value="MFS_1"/>
    <property type="match status" value="1"/>
</dbReference>
<dbReference type="PANTHER" id="PTHR11215">
    <property type="entry name" value="METAL DEPENDENT HYDROLASE - RELATED"/>
    <property type="match status" value="1"/>
</dbReference>
<dbReference type="GO" id="GO:0005975">
    <property type="term" value="P:carbohydrate metabolic process"/>
    <property type="evidence" value="ECO:0007669"/>
    <property type="project" value="InterPro"/>
</dbReference>
<reference evidence="10" key="1">
    <citation type="submission" date="2022-07" db="EMBL/GenBank/DDBJ databases">
        <title>Genome Sequence of Leucocoprinus birnbaumii.</title>
        <authorList>
            <person name="Buettner E."/>
        </authorList>
    </citation>
    <scope>NUCLEOTIDE SEQUENCE</scope>
    <source>
        <strain evidence="10">VT141</strain>
    </source>
</reference>
<feature type="transmembrane region" description="Helical" evidence="8">
    <location>
        <begin position="953"/>
        <end position="972"/>
    </location>
</feature>
<evidence type="ECO:0000256" key="4">
    <source>
        <dbReference type="ARBA" id="ARBA00022980"/>
    </source>
</evidence>
<keyword evidence="8" id="KW-1133">Transmembrane helix</keyword>
<dbReference type="GO" id="GO:0016020">
    <property type="term" value="C:membrane"/>
    <property type="evidence" value="ECO:0007669"/>
    <property type="project" value="UniProtKB-SubCell"/>
</dbReference>
<dbReference type="PROSITE" id="PS51762">
    <property type="entry name" value="GH16_2"/>
    <property type="match status" value="1"/>
</dbReference>
<dbReference type="Gene3D" id="3.40.1120.10">
    <property type="entry name" value="Ribosomal protein l15e"/>
    <property type="match status" value="1"/>
</dbReference>
<feature type="transmembrane region" description="Helical" evidence="8">
    <location>
        <begin position="509"/>
        <end position="530"/>
    </location>
</feature>
<dbReference type="Gene3D" id="1.20.1250.20">
    <property type="entry name" value="MFS general substrate transporter like domains"/>
    <property type="match status" value="1"/>
</dbReference>
<dbReference type="GO" id="GO:0005737">
    <property type="term" value="C:cytoplasm"/>
    <property type="evidence" value="ECO:0007669"/>
    <property type="project" value="TreeGrafter"/>
</dbReference>
<dbReference type="InterPro" id="IPR020925">
    <property type="entry name" value="Ribosomal_eL15_CS"/>
</dbReference>
<evidence type="ECO:0000256" key="3">
    <source>
        <dbReference type="ARBA" id="ARBA00010105"/>
    </source>
</evidence>
<dbReference type="GO" id="GO:0005634">
    <property type="term" value="C:nucleus"/>
    <property type="evidence" value="ECO:0007669"/>
    <property type="project" value="TreeGrafter"/>
</dbReference>
<evidence type="ECO:0000259" key="9">
    <source>
        <dbReference type="PROSITE" id="PS51762"/>
    </source>
</evidence>
<dbReference type="GO" id="GO:0022857">
    <property type="term" value="F:transmembrane transporter activity"/>
    <property type="evidence" value="ECO:0007669"/>
    <property type="project" value="InterPro"/>
</dbReference>
<evidence type="ECO:0000256" key="7">
    <source>
        <dbReference type="SAM" id="MobiDB-lite"/>
    </source>
</evidence>
<evidence type="ECO:0000256" key="1">
    <source>
        <dbReference type="ARBA" id="ARBA00004141"/>
    </source>
</evidence>
<gene>
    <name evidence="10" type="ORF">NP233_g285</name>
</gene>
<feature type="domain" description="GH16" evidence="9">
    <location>
        <begin position="1402"/>
        <end position="1671"/>
    </location>
</feature>
<comment type="subcellular location">
    <subcellularLocation>
        <location evidence="1">Membrane</location>
        <topology evidence="1">Multi-pass membrane protein</topology>
    </subcellularLocation>
</comment>
<dbReference type="InterPro" id="IPR024794">
    <property type="entry name" value="Rbsml_eL15_core_dom_sf"/>
</dbReference>
<feature type="transmembrane region" description="Helical" evidence="8">
    <location>
        <begin position="798"/>
        <end position="823"/>
    </location>
</feature>
<dbReference type="InterPro" id="IPR036259">
    <property type="entry name" value="MFS_trans_sf"/>
</dbReference>
<dbReference type="GO" id="GO:0003735">
    <property type="term" value="F:structural constituent of ribosome"/>
    <property type="evidence" value="ECO:0007669"/>
    <property type="project" value="InterPro"/>
</dbReference>
<dbReference type="SMART" id="SM01384">
    <property type="entry name" value="Ribosomal_L15e"/>
    <property type="match status" value="1"/>
</dbReference>
<keyword evidence="4 6" id="KW-0689">Ribosomal protein</keyword>
<evidence type="ECO:0000313" key="11">
    <source>
        <dbReference type="Proteomes" id="UP001213000"/>
    </source>
</evidence>
<feature type="transmembrane region" description="Helical" evidence="8">
    <location>
        <begin position="910"/>
        <end position="933"/>
    </location>
</feature>
<dbReference type="GO" id="GO:0006412">
    <property type="term" value="P:translation"/>
    <property type="evidence" value="ECO:0007669"/>
    <property type="project" value="InterPro"/>
</dbReference>
<feature type="compositionally biased region" description="Low complexity" evidence="7">
    <location>
        <begin position="406"/>
        <end position="415"/>
    </location>
</feature>
<name>A0AAD5W4A7_9AGAR</name>
<dbReference type="SUPFAM" id="SSF49899">
    <property type="entry name" value="Concanavalin A-like lectins/glucanases"/>
    <property type="match status" value="1"/>
</dbReference>
<feature type="transmembrane region" description="Helical" evidence="8">
    <location>
        <begin position="741"/>
        <end position="760"/>
    </location>
</feature>
<feature type="transmembrane region" description="Helical" evidence="8">
    <location>
        <begin position="1083"/>
        <end position="1102"/>
    </location>
</feature>
<feature type="compositionally biased region" description="Low complexity" evidence="7">
    <location>
        <begin position="365"/>
        <end position="385"/>
    </location>
</feature>
<evidence type="ECO:0000313" key="10">
    <source>
        <dbReference type="EMBL" id="KAJ3576674.1"/>
    </source>
</evidence>
<dbReference type="SUPFAM" id="SSF54189">
    <property type="entry name" value="Ribosomal proteins S24e, L23 and L15e"/>
    <property type="match status" value="1"/>
</dbReference>
<dbReference type="Gene3D" id="2.60.120.200">
    <property type="match status" value="1"/>
</dbReference>
<dbReference type="InterPro" id="IPR013320">
    <property type="entry name" value="ConA-like_dom_sf"/>
</dbReference>
<sequence>MSDTSPQSKRLKTGHKVIGTHNGTFHCDEALAVFLLRQTAGYATADLKRTRDPAILDSCDIVVDVGAIYDEAKQRFDHHQRGFTEVFGHGFNTKLSSAGLVYKHFGKEIIANRLQLSIDDPKVELLWLKLYREFIEAIDAIDNGISQYPTDIKPLYRGRTDLSSRVAHLNPAWNESTNAEAVDARFLEASKLTGTEFLGRLDYYANAWLPARDLLIEAINKSKETVDPTGRIIVFTQFLPWKEHLFELESTGVVAADVATYVVYPDETAGNWRVQAVPVSPESFESRKALPEEWRGLRDDELSRASDIEGGIFIHASGFIGGNKTQDGALKLAKVSLDNLLRSKTGLVSSPRTVSAPASKANKHTSSPPTSPLASSSATSSSRSTGESFKSLKHRRVTSSTDTEFQQLQSSGQSQKGIDTKKYRNFQSYPRKMSFLKANYHPLLFTLITMSSMAELILTAFLIGKGNEHGTWPTKRYHSLLIMFCFNSSWTTVFSSAYMLWMVDGGSQFLASVASSVIWLMVTTILWGVAAGVMHDTRGGGDCALEPVIHRCRQSLTVEALGWTEFGLCTLTLILTCLWIKSNNFRRKQEIKLFLANEWLPPLKCTFMGPGKIIRWGKADQIPEFAMPGPATRSIETEEHDDLHATNESEPLLRRSQTSLTAQDPEKYAFLVRAIALLCVCSLSVGVHYAGYILGPLKSRIQRELGTSHAEFGVLFSAYSLNSTWTPLVAGLLVSRLGTTVASILATGIVFFGQFILLVGELCGNIRLMAFGLFIFGMGSTPLAVVQETMVVRFFRSHGLGVSMALGLVAGKGSSFLAARTSYPLTVHFGSSAPFYVATFLSGFSFAINFVYLACSRWLIDGSGAELEAPDLLHDAQQTAQTDSAKSLALKETAEKRKVKITEIAELGDLFWAYIFLNVLCGMIWHPFAQLAANIIEKRYQLTEQEAAVDASYLLAGPILLYPICGFVVDYYKNQPIATYLLILSSTLTAAAYAWLAMPPTWTSTPIPAIVSFALGYGFSPLMLVVIVPKIVSPKYVSTALGAHKSLEQTGTTLFQTLAGLLLDVTSKEETNAVAAQRILNTFLSLNGAHMFAIGLLASLQWRRNYTRKERPQEPIQSHELLDSGDSITNSLVQYQTLSNQSTSTGHTYVPSESFIVSVAERRRGKLFTIVSTLLSSGSATSRTRYGKMGAYKYIGELYKKKQSDVLRFLFRVRCWEYRQLNVIHRASRPSRPDKARRLGYKAKQGYVIYRIRVRRGNRKKPVPKGATYGKPVRQGVNHLKPQRSLRSVAEERVGRRCGNLRVLNSYWVNQDGVYKYYEVILVDPSHKAVRRDPRINWIVNPVHKRREARGLTSAGKQANLFVMLHSLPSCLAFLLLSHLRIAIAKRDLQPRNSLNTDPNGTTFIWLPQDEYSGPSFFDRWDFFTGPDPTHGTVNYTTQEDAFATGLAYVLPNGKVVMQGDNTTWLSQGESRRSVRISSKAQYNGGLFILDLDMAPWGCGVWPAFWTVGASNWPYTGEIDIIEGVHDNEHNQVTFHTAPGCVLNPNASFTGTVVQSNGQNNTQCNALINDNAGCAVLEVSRASYGPYFDSLGGGVFAMKWDENSIAVWSFYRQAVPSDITQGSPDPSKWGVPVAQLDPASCTLSEYFANHSIIFDITFCGDWAGNSYASTNCPGTCADRLMDPANFVNASWIINNLKVYRKQILAGRVESDAIRVMPWSAFGVVLATLAAIVTWML</sequence>
<dbReference type="SUPFAM" id="SSF103473">
    <property type="entry name" value="MFS general substrate transporter"/>
    <property type="match status" value="1"/>
</dbReference>